<reference evidence="13" key="1">
    <citation type="submission" date="2015-08" db="EMBL/GenBank/DDBJ databases">
        <authorList>
            <person name="Babu N.S."/>
            <person name="Beckwith C.J."/>
            <person name="Beseler K.G."/>
            <person name="Brison A."/>
            <person name="Carone J.V."/>
            <person name="Caskin T.P."/>
            <person name="Diamond M."/>
            <person name="Durham M.E."/>
            <person name="Foxe J.M."/>
            <person name="Go M."/>
            <person name="Henderson B.A."/>
            <person name="Jones I.B."/>
            <person name="McGettigan J.A."/>
            <person name="Micheletti S.J."/>
            <person name="Nasrallah M.E."/>
            <person name="Ortiz D."/>
            <person name="Piller C.R."/>
            <person name="Privatt S.R."/>
            <person name="Schneider S.L."/>
            <person name="Sharp S."/>
            <person name="Smith T.C."/>
            <person name="Stanton J.D."/>
            <person name="Ullery H.E."/>
            <person name="Wilson R.J."/>
            <person name="Serrano M.G."/>
            <person name="Buck G."/>
            <person name="Lee V."/>
            <person name="Wang Y."/>
            <person name="Carvalho R."/>
            <person name="Voegtly L."/>
            <person name="Shi R."/>
            <person name="Duckworth R."/>
            <person name="Johnson A."/>
            <person name="Loviza R."/>
            <person name="Walstead R."/>
            <person name="Shah Z."/>
            <person name="Kiflezghi M."/>
            <person name="Wade K."/>
            <person name="Ball S.L."/>
            <person name="Bradley K.W."/>
            <person name="Asai D.J."/>
            <person name="Bowman C.A."/>
            <person name="Russell D.A."/>
            <person name="Pope W.H."/>
            <person name="Jacobs-Sera D."/>
            <person name="Hendrix R.W."/>
            <person name="Hatfull G.F."/>
        </authorList>
    </citation>
    <scope>NUCLEOTIDE SEQUENCE</scope>
</reference>
<keyword evidence="8" id="KW-0862">Zinc</keyword>
<dbReference type="AlphaFoldDB" id="A0A1D1ZRF5"/>
<accession>A0A1D1ZRF5</accession>
<evidence type="ECO:0000259" key="12">
    <source>
        <dbReference type="SMART" id="SM00382"/>
    </source>
</evidence>
<dbReference type="GO" id="GO:0004176">
    <property type="term" value="F:ATP-dependent peptidase activity"/>
    <property type="evidence" value="ECO:0007669"/>
    <property type="project" value="InterPro"/>
</dbReference>
<evidence type="ECO:0000256" key="7">
    <source>
        <dbReference type="ARBA" id="ARBA00022801"/>
    </source>
</evidence>
<dbReference type="Gene3D" id="1.20.58.760">
    <property type="entry name" value="Peptidase M41"/>
    <property type="match status" value="1"/>
</dbReference>
<sequence length="901" mass="98464">MSPTPTGVPNTCLGSLQQVPKGVFLAGSRSPFSRKHIAAQAKRSTGSGDPGPSKSNDKKAGKNGKPSAKKAVAKDAATGSVSKGSGPQQSGAATAVQAAAPPTSHLLKATSIKARASAGKASTAAVRQASSPQAAPQVAMDAKWEVPKITKVVAYPQLLEDIRMDRVEEVKFFQMGRNVLALPGKCLVVYRNGTVGEATIDQDDMRVAYAMETHGVTASKVGVVPLPTEINPRQGFDPRFIRTFSSWFGLAAIGLVYLGTYIMRQRQGDADDREKLREKAKQDRRERERQTLMDDMEGEILKQHGMGRSATDMEKRFKEAAMDVSRKEILKVLARAGITEEDAEEPSASPEEELGVNDQGVFYNAQGESQLADEEAYRQKLAADVKSEDPNAQAEEMLKMKTVRIKRAMDPERQRRIREAQRQLRGVKLQYSDEETIFFDDVAGIGDAKFELQEVVDFFTRPARFKASGSKVPRGVLLCGPPGTGKTLLARAVAGEAGVAFLSINASEFVEMFVGVGAARVRDLFSTARSMAPAILFVDEIDSVGRTRGGAQGNDERDQTLNQLLTEMDGFSTEAQVIVMAASNRKDVLDSALIRPGRFDRIVYVDVPDFHGRIDILRVHLDRREWDAAGIDLHALSLETRNYSGARLANLVNMAATAAGQRAHSVITMEDMERALELERLGPTRSPYSDVARRRLALVEGATSVLATLLPAIEPVTKATIVVRETYPLGHTVVENSEQRELTHVYTRRYLEEQMLLVLAGRAAEEAAYGAEGMSTLCQRRVAMARRIANKMVVSNAMTSAVGPRLVAHPDGPGDEMDLFVTRFIPVDVAETVDRTISEVMTRAYTASLAMVRRNFAAIEAVADLLMEKNTVNGDEVRRLVLKHGCAEDLAFREKEVAPFM</sequence>
<evidence type="ECO:0000256" key="1">
    <source>
        <dbReference type="ARBA" id="ARBA00001947"/>
    </source>
</evidence>
<keyword evidence="5" id="KW-0479">Metal-binding</keyword>
<dbReference type="Pfam" id="PF00004">
    <property type="entry name" value="AAA"/>
    <property type="match status" value="1"/>
</dbReference>
<evidence type="ECO:0000256" key="3">
    <source>
        <dbReference type="ARBA" id="ARBA00010550"/>
    </source>
</evidence>
<evidence type="ECO:0000256" key="8">
    <source>
        <dbReference type="ARBA" id="ARBA00022833"/>
    </source>
</evidence>
<dbReference type="InterPro" id="IPR003959">
    <property type="entry name" value="ATPase_AAA_core"/>
</dbReference>
<dbReference type="GO" id="GO:0004222">
    <property type="term" value="F:metalloendopeptidase activity"/>
    <property type="evidence" value="ECO:0007669"/>
    <property type="project" value="InterPro"/>
</dbReference>
<keyword evidence="6" id="KW-0547">Nucleotide-binding</keyword>
<dbReference type="InterPro" id="IPR037219">
    <property type="entry name" value="Peptidase_M41-like"/>
</dbReference>
<dbReference type="PANTHER" id="PTHR23076">
    <property type="entry name" value="METALLOPROTEASE M41 FTSH"/>
    <property type="match status" value="1"/>
</dbReference>
<gene>
    <name evidence="13" type="ORF">g.52274</name>
</gene>
<evidence type="ECO:0000256" key="11">
    <source>
        <dbReference type="SAM" id="MobiDB-lite"/>
    </source>
</evidence>
<dbReference type="GO" id="GO:0016887">
    <property type="term" value="F:ATP hydrolysis activity"/>
    <property type="evidence" value="ECO:0007669"/>
    <property type="project" value="InterPro"/>
</dbReference>
<keyword evidence="4" id="KW-0645">Protease</keyword>
<comment type="similarity">
    <text evidence="3">In the N-terminal section; belongs to the AAA ATPase family.</text>
</comment>
<evidence type="ECO:0000256" key="6">
    <source>
        <dbReference type="ARBA" id="ARBA00022741"/>
    </source>
</evidence>
<evidence type="ECO:0000256" key="4">
    <source>
        <dbReference type="ARBA" id="ARBA00022670"/>
    </source>
</evidence>
<comment type="similarity">
    <text evidence="2">In the C-terminal section; belongs to the peptidase M41 family.</text>
</comment>
<dbReference type="InterPro" id="IPR003593">
    <property type="entry name" value="AAA+_ATPase"/>
</dbReference>
<dbReference type="InterPro" id="IPR027417">
    <property type="entry name" value="P-loop_NTPase"/>
</dbReference>
<feature type="region of interest" description="Disordered" evidence="11">
    <location>
        <begin position="268"/>
        <end position="290"/>
    </location>
</feature>
<organism evidence="13">
    <name type="scientific">Auxenochlorella protothecoides</name>
    <name type="common">Green microalga</name>
    <name type="synonym">Chlorella protothecoides</name>
    <dbReference type="NCBI Taxonomy" id="3075"/>
    <lineage>
        <taxon>Eukaryota</taxon>
        <taxon>Viridiplantae</taxon>
        <taxon>Chlorophyta</taxon>
        <taxon>core chlorophytes</taxon>
        <taxon>Trebouxiophyceae</taxon>
        <taxon>Chlorellales</taxon>
        <taxon>Chlorellaceae</taxon>
        <taxon>Auxenochlorella</taxon>
    </lineage>
</organism>
<dbReference type="CDD" id="cd19501">
    <property type="entry name" value="RecA-like_FtsH"/>
    <property type="match status" value="1"/>
</dbReference>
<dbReference type="PROSITE" id="PS00674">
    <property type="entry name" value="AAA"/>
    <property type="match status" value="1"/>
</dbReference>
<name>A0A1D1ZRF5_AUXPR</name>
<feature type="domain" description="AAA+ ATPase" evidence="12">
    <location>
        <begin position="472"/>
        <end position="609"/>
    </location>
</feature>
<dbReference type="SUPFAM" id="SSF140990">
    <property type="entry name" value="FtsH protease domain-like"/>
    <property type="match status" value="1"/>
</dbReference>
<dbReference type="InterPro" id="IPR003960">
    <property type="entry name" value="ATPase_AAA_CS"/>
</dbReference>
<evidence type="ECO:0000313" key="13">
    <source>
        <dbReference type="EMBL" id="JAT69431.1"/>
    </source>
</evidence>
<keyword evidence="9" id="KW-0067">ATP-binding</keyword>
<keyword evidence="10" id="KW-0482">Metalloprotease</keyword>
<evidence type="ECO:0000256" key="9">
    <source>
        <dbReference type="ARBA" id="ARBA00022840"/>
    </source>
</evidence>
<dbReference type="InterPro" id="IPR000642">
    <property type="entry name" value="Peptidase_M41"/>
</dbReference>
<dbReference type="GO" id="GO:0006508">
    <property type="term" value="P:proteolysis"/>
    <property type="evidence" value="ECO:0007669"/>
    <property type="project" value="UniProtKB-KW"/>
</dbReference>
<dbReference type="SMART" id="SM00382">
    <property type="entry name" value="AAA"/>
    <property type="match status" value="1"/>
</dbReference>
<dbReference type="GO" id="GO:0046872">
    <property type="term" value="F:metal ion binding"/>
    <property type="evidence" value="ECO:0007669"/>
    <property type="project" value="UniProtKB-KW"/>
</dbReference>
<feature type="region of interest" description="Disordered" evidence="11">
    <location>
        <begin position="27"/>
        <end position="100"/>
    </location>
</feature>
<dbReference type="GO" id="GO:0045037">
    <property type="term" value="P:protein import into chloroplast stroma"/>
    <property type="evidence" value="ECO:0007669"/>
    <property type="project" value="TreeGrafter"/>
</dbReference>
<dbReference type="Pfam" id="PF01434">
    <property type="entry name" value="Peptidase_M41"/>
    <property type="match status" value="1"/>
</dbReference>
<comment type="cofactor">
    <cofactor evidence="1">
        <name>Zn(2+)</name>
        <dbReference type="ChEBI" id="CHEBI:29105"/>
    </cofactor>
</comment>
<evidence type="ECO:0000256" key="10">
    <source>
        <dbReference type="ARBA" id="ARBA00023049"/>
    </source>
</evidence>
<dbReference type="Gene3D" id="3.40.50.300">
    <property type="entry name" value="P-loop containing nucleotide triphosphate hydrolases"/>
    <property type="match status" value="1"/>
</dbReference>
<feature type="compositionally biased region" description="Polar residues" evidence="11">
    <location>
        <begin position="79"/>
        <end position="91"/>
    </location>
</feature>
<keyword evidence="7" id="KW-0378">Hydrolase</keyword>
<dbReference type="GO" id="GO:0009507">
    <property type="term" value="C:chloroplast"/>
    <property type="evidence" value="ECO:0007669"/>
    <property type="project" value="TreeGrafter"/>
</dbReference>
<evidence type="ECO:0000256" key="5">
    <source>
        <dbReference type="ARBA" id="ARBA00022723"/>
    </source>
</evidence>
<dbReference type="PANTHER" id="PTHR23076:SF56">
    <property type="entry name" value="INACTIVE ATP-DEPENDENT ZINC METALLOPROTEASE FTSHI 2, CHLOROPLASTIC-RELATED"/>
    <property type="match status" value="1"/>
</dbReference>
<dbReference type="Gene3D" id="1.10.8.60">
    <property type="match status" value="1"/>
</dbReference>
<dbReference type="SUPFAM" id="SSF52540">
    <property type="entry name" value="P-loop containing nucleoside triphosphate hydrolases"/>
    <property type="match status" value="1"/>
</dbReference>
<dbReference type="FunFam" id="3.40.50.300:FF:000001">
    <property type="entry name" value="ATP-dependent zinc metalloprotease FtsH"/>
    <property type="match status" value="1"/>
</dbReference>
<proteinExistence type="inferred from homology"/>
<protein>
    <recommendedName>
        <fullName evidence="12">AAA+ ATPase domain-containing protein</fullName>
    </recommendedName>
</protein>
<dbReference type="GO" id="GO:0005524">
    <property type="term" value="F:ATP binding"/>
    <property type="evidence" value="ECO:0007669"/>
    <property type="project" value="UniProtKB-KW"/>
</dbReference>
<evidence type="ECO:0000256" key="2">
    <source>
        <dbReference type="ARBA" id="ARBA00010044"/>
    </source>
</evidence>
<dbReference type="EMBL" id="GDKF01009191">
    <property type="protein sequence ID" value="JAT69431.1"/>
    <property type="molecule type" value="Transcribed_RNA"/>
</dbReference>